<feature type="signal peptide" evidence="4">
    <location>
        <begin position="1"/>
        <end position="25"/>
    </location>
</feature>
<evidence type="ECO:0008006" key="7">
    <source>
        <dbReference type="Google" id="ProtNLM"/>
    </source>
</evidence>
<organism evidence="5 6">
    <name type="scientific">Pseudoprevotella muciniphila</name>
    <dbReference type="NCBI Taxonomy" id="2133944"/>
    <lineage>
        <taxon>Bacteria</taxon>
        <taxon>Pseudomonadati</taxon>
        <taxon>Bacteroidota</taxon>
        <taxon>Bacteroidia</taxon>
        <taxon>Bacteroidales</taxon>
        <taxon>Prevotellaceae</taxon>
        <taxon>Pseudoprevotella</taxon>
    </lineage>
</organism>
<proteinExistence type="predicted"/>
<dbReference type="InterPro" id="IPR019734">
    <property type="entry name" value="TPR_rpt"/>
</dbReference>
<dbReference type="SUPFAM" id="SSF50494">
    <property type="entry name" value="Trypsin-like serine proteases"/>
    <property type="match status" value="1"/>
</dbReference>
<dbReference type="InterPro" id="IPR011990">
    <property type="entry name" value="TPR-like_helical_dom_sf"/>
</dbReference>
<feature type="chain" id="PRO_5024425489" description="Tetratricopeptide repeat protein" evidence="4">
    <location>
        <begin position="26"/>
        <end position="565"/>
    </location>
</feature>
<keyword evidence="2 3" id="KW-0802">TPR repeat</keyword>
<dbReference type="InterPro" id="IPR050498">
    <property type="entry name" value="Ycf3"/>
</dbReference>
<name>A0A5P8E558_9BACT</name>
<keyword evidence="4" id="KW-0732">Signal</keyword>
<keyword evidence="6" id="KW-1185">Reference proteome</keyword>
<evidence type="ECO:0000256" key="3">
    <source>
        <dbReference type="PROSITE-ProRule" id="PRU00339"/>
    </source>
</evidence>
<evidence type="ECO:0000313" key="6">
    <source>
        <dbReference type="Proteomes" id="UP000249375"/>
    </source>
</evidence>
<dbReference type="Gene3D" id="1.25.40.10">
    <property type="entry name" value="Tetratricopeptide repeat domain"/>
    <property type="match status" value="2"/>
</dbReference>
<dbReference type="Proteomes" id="UP000249375">
    <property type="component" value="Chromosome"/>
</dbReference>
<dbReference type="PANTHER" id="PTHR44858">
    <property type="entry name" value="TETRATRICOPEPTIDE REPEAT PROTEIN 6"/>
    <property type="match status" value="1"/>
</dbReference>
<feature type="repeat" description="TPR" evidence="3">
    <location>
        <begin position="523"/>
        <end position="556"/>
    </location>
</feature>
<dbReference type="SMART" id="SM00028">
    <property type="entry name" value="TPR"/>
    <property type="match status" value="4"/>
</dbReference>
<reference evidence="5 6" key="1">
    <citation type="submission" date="2018-11" db="EMBL/GenBank/DDBJ databases">
        <authorList>
            <person name="Na S.W."/>
            <person name="Baik M."/>
        </authorList>
    </citation>
    <scope>NUCLEOTIDE SEQUENCE [LARGE SCALE GENOMIC DNA]</scope>
    <source>
        <strain evidence="5 6">E39</strain>
    </source>
</reference>
<accession>A0A5P8E558</accession>
<dbReference type="InterPro" id="IPR009003">
    <property type="entry name" value="Peptidase_S1_PA"/>
</dbReference>
<dbReference type="Pfam" id="PF13365">
    <property type="entry name" value="Trypsin_2"/>
    <property type="match status" value="1"/>
</dbReference>
<keyword evidence="1" id="KW-0677">Repeat</keyword>
<gene>
    <name evidence="5" type="ORF">C7Y71_003365</name>
</gene>
<protein>
    <recommendedName>
        <fullName evidence="7">Tetratricopeptide repeat protein</fullName>
    </recommendedName>
</protein>
<dbReference type="AlphaFoldDB" id="A0A5P8E558"/>
<evidence type="ECO:0000256" key="1">
    <source>
        <dbReference type="ARBA" id="ARBA00022737"/>
    </source>
</evidence>
<dbReference type="PROSITE" id="PS50005">
    <property type="entry name" value="TPR"/>
    <property type="match status" value="1"/>
</dbReference>
<dbReference type="Gene3D" id="2.40.10.120">
    <property type="match status" value="1"/>
</dbReference>
<evidence type="ECO:0000313" key="5">
    <source>
        <dbReference type="EMBL" id="QFQ12135.1"/>
    </source>
</evidence>
<dbReference type="KEGG" id="alq:C7Y71_003365"/>
<dbReference type="EMBL" id="CP033459">
    <property type="protein sequence ID" value="QFQ12135.1"/>
    <property type="molecule type" value="Genomic_DNA"/>
</dbReference>
<dbReference type="Pfam" id="PF13181">
    <property type="entry name" value="TPR_8"/>
    <property type="match status" value="1"/>
</dbReference>
<evidence type="ECO:0000256" key="2">
    <source>
        <dbReference type="ARBA" id="ARBA00022803"/>
    </source>
</evidence>
<evidence type="ECO:0000256" key="4">
    <source>
        <dbReference type="SAM" id="SignalP"/>
    </source>
</evidence>
<dbReference type="SUPFAM" id="SSF48452">
    <property type="entry name" value="TPR-like"/>
    <property type="match status" value="2"/>
</dbReference>
<dbReference type="OrthoDB" id="1114009at2"/>
<dbReference type="PANTHER" id="PTHR44858:SF1">
    <property type="entry name" value="UDP-N-ACETYLGLUCOSAMINE--PEPTIDE N-ACETYLGLUCOSAMINYLTRANSFERASE SPINDLY-RELATED"/>
    <property type="match status" value="1"/>
</dbReference>
<sequence>MQYKTIMNRLFTLAVLSLSAVFAMAQPKNVGRALLKLTTYDEAGKVVKTVNAFVCGDASTAVASFDAFNGAARAVAVDLKGTTYNVVRILGASNDYDLVKFSIDGKGAPLPLLEGSGKNQKAGTTLYLVSSPDGKREVVSRASVLKTEEYEEYFFFDVTVANQATNFGCPIVDAQGNVVAVVKENLSKGAANAYAIDVHLANDLTVNAQSALNADLRKILIPKVLPADEKDAYSYVYLMGNLNDPQYGAALSDFISAWPNNPEGYVMRADASVANKDYAQADADYAKALSLANDNFRADAIHYAYSRAIYNRCLDEKDGQAGTWTFDKSYDEAVMAYDANPLSQYLVQQGCCLFAKKDYAAAREKFRQVNAGHYGTNETFYYEVLSAERCGASQQEVLALMDSVVAHCTKPYDLTAAQYLFERARRLDQAGEYRKAYADLKDYEQTVGPRRLTDEFYYQRGKVAEKAKMYQQALEDLETARGFNASSRDFYDLEIAALYVNIGEYDKAISLCEDILKNLPESADCYRFMGICYGEKGNKTKAKENFNRAKQLGDDTADGLMQKYM</sequence>